<keyword evidence="4" id="KW-1133">Transmembrane helix</keyword>
<dbReference type="GO" id="GO:0051015">
    <property type="term" value="F:actin filament binding"/>
    <property type="evidence" value="ECO:0007669"/>
    <property type="project" value="InterPro"/>
</dbReference>
<keyword evidence="4" id="KW-0472">Membrane</keyword>
<keyword evidence="5" id="KW-0732">Signal</keyword>
<dbReference type="SMART" id="SM00498">
    <property type="entry name" value="FH2"/>
    <property type="match status" value="1"/>
</dbReference>
<keyword evidence="4" id="KW-0812">Transmembrane</keyword>
<evidence type="ECO:0000256" key="1">
    <source>
        <dbReference type="RuleBase" id="RU361260"/>
    </source>
</evidence>
<protein>
    <recommendedName>
        <fullName evidence="1">Formin-like protein</fullName>
    </recommendedName>
</protein>
<name>A0A8X7ZC16_POPTO</name>
<feature type="chain" id="PRO_5036492303" description="Formin-like protein" evidence="5">
    <location>
        <begin position="26"/>
        <end position="731"/>
    </location>
</feature>
<sequence length="731" mass="79886">MAAIKQPWHVLHVMFFLSVIPFSSSQSNSPQNIETFYPFPAPKPTASPNSTALGSSVPARLPPSSSNRNVIKAVAATAASTFVVAILLFFLIQRFILAPRRRKEGDDADSGGGQTVAPLPSQGQFSRVEGNVKGVVVDENGLDVLSWRKHQVEDKKKSSHKQELRRKSEPAQEIPLIRRKFSTSEKKVVPETAVPTVSYQSIDAGTAINAIEKPKTSQPSNPPLARSPTPPPQSSMAIPNKQVPAPPPPPTNPAKQKHQPPKAAGLVASSNLPPFNKGESGESSTGQGSTSAGTRNGQVKVKPLHRDKVNKNTGHSMAWDKINGGSSRVDDDLMEALFGFVATNRKSPKRDNSSNSKNLSSIPPAQIFILDARKSQNMATVLKSLSISRNELLDALTNGHGLNADTLEKLMRISPTKEEESQILEFSGNPTRLADAESFLFYLLKAVPSAFGRLSAMLFRSNYDAEILHFKESLQIVDSGCTELRNRGLFIKLLEAILKAGNRMNSGISRGNAQAFNPTSLRKLSDVQSTDGKTTLLHFVVEEVVRSEGKRYVLNRNRSLSRTISQRSNSSKMISENSTSKEKREKEYMMLGLPAVGGLIAEFSNVKKAALIDYDAFASTCSVLAARAREVRAFVSQCAAANGEGGFVKEMKGFLEAAEEELKSLTKEQTRVMELVKKTTEYYHAGAPKDQEAHELQLFATIKDFLYMVDQACVMLARNLQRKTPSSSIEL</sequence>
<keyword evidence="2" id="KW-0175">Coiled coil</keyword>
<dbReference type="EMBL" id="JAAWWB010000016">
    <property type="protein sequence ID" value="KAG6764762.1"/>
    <property type="molecule type" value="Genomic_DNA"/>
</dbReference>
<evidence type="ECO:0000313" key="8">
    <source>
        <dbReference type="Proteomes" id="UP000886885"/>
    </source>
</evidence>
<dbReference type="AlphaFoldDB" id="A0A8X7ZC16"/>
<dbReference type="InterPro" id="IPR015425">
    <property type="entry name" value="FH2_Formin"/>
</dbReference>
<comment type="similarity">
    <text evidence="1">Belongs to the formin-like family.</text>
</comment>
<feature type="signal peptide" evidence="5">
    <location>
        <begin position="1"/>
        <end position="25"/>
    </location>
</feature>
<dbReference type="PANTHER" id="PTHR23213:SF354">
    <property type="entry name" value="FORMIN-LIKE PROTEIN 4"/>
    <property type="match status" value="1"/>
</dbReference>
<dbReference type="OrthoDB" id="1668162at2759"/>
<gene>
    <name evidence="7" type="ORF">POTOM_032248</name>
</gene>
<feature type="transmembrane region" description="Helical" evidence="4">
    <location>
        <begin position="70"/>
        <end position="92"/>
    </location>
</feature>
<feature type="region of interest" description="Disordered" evidence="3">
    <location>
        <begin position="148"/>
        <end position="175"/>
    </location>
</feature>
<dbReference type="Pfam" id="PF02181">
    <property type="entry name" value="FH2"/>
    <property type="match status" value="1"/>
</dbReference>
<feature type="region of interest" description="Disordered" evidence="3">
    <location>
        <begin position="103"/>
        <end position="124"/>
    </location>
</feature>
<dbReference type="GO" id="GO:0045010">
    <property type="term" value="P:actin nucleation"/>
    <property type="evidence" value="ECO:0007669"/>
    <property type="project" value="InterPro"/>
</dbReference>
<evidence type="ECO:0000256" key="2">
    <source>
        <dbReference type="SAM" id="Coils"/>
    </source>
</evidence>
<dbReference type="InterPro" id="IPR027643">
    <property type="entry name" value="Formin-like_plant"/>
</dbReference>
<feature type="coiled-coil region" evidence="2">
    <location>
        <begin position="648"/>
        <end position="675"/>
    </location>
</feature>
<evidence type="ECO:0000256" key="5">
    <source>
        <dbReference type="SAM" id="SignalP"/>
    </source>
</evidence>
<feature type="domain" description="FH2" evidence="6">
    <location>
        <begin position="291"/>
        <end position="731"/>
    </location>
</feature>
<feature type="region of interest" description="Disordered" evidence="3">
    <location>
        <begin position="211"/>
        <end position="326"/>
    </location>
</feature>
<proteinExistence type="inferred from homology"/>
<evidence type="ECO:0000256" key="4">
    <source>
        <dbReference type="SAM" id="Phobius"/>
    </source>
</evidence>
<feature type="compositionally biased region" description="Low complexity" evidence="3">
    <location>
        <begin position="281"/>
        <end position="294"/>
    </location>
</feature>
<accession>A0A8X7ZC16</accession>
<evidence type="ECO:0000259" key="6">
    <source>
        <dbReference type="PROSITE" id="PS51444"/>
    </source>
</evidence>
<evidence type="ECO:0000256" key="3">
    <source>
        <dbReference type="SAM" id="MobiDB-lite"/>
    </source>
</evidence>
<comment type="caution">
    <text evidence="7">The sequence shown here is derived from an EMBL/GenBank/DDBJ whole genome shotgun (WGS) entry which is preliminary data.</text>
</comment>
<feature type="compositionally biased region" description="Basic and acidic residues" evidence="3">
    <location>
        <begin position="150"/>
        <end position="170"/>
    </location>
</feature>
<dbReference type="Proteomes" id="UP000886885">
    <property type="component" value="Chromosome 8D"/>
</dbReference>
<evidence type="ECO:0000313" key="7">
    <source>
        <dbReference type="EMBL" id="KAG6764762.1"/>
    </source>
</evidence>
<dbReference type="PANTHER" id="PTHR23213">
    <property type="entry name" value="FORMIN-RELATED"/>
    <property type="match status" value="1"/>
</dbReference>
<keyword evidence="8" id="KW-1185">Reference proteome</keyword>
<organism evidence="7 8">
    <name type="scientific">Populus tomentosa</name>
    <name type="common">Chinese white poplar</name>
    <dbReference type="NCBI Taxonomy" id="118781"/>
    <lineage>
        <taxon>Eukaryota</taxon>
        <taxon>Viridiplantae</taxon>
        <taxon>Streptophyta</taxon>
        <taxon>Embryophyta</taxon>
        <taxon>Tracheophyta</taxon>
        <taxon>Spermatophyta</taxon>
        <taxon>Magnoliopsida</taxon>
        <taxon>eudicotyledons</taxon>
        <taxon>Gunneridae</taxon>
        <taxon>Pentapetalae</taxon>
        <taxon>rosids</taxon>
        <taxon>fabids</taxon>
        <taxon>Malpighiales</taxon>
        <taxon>Salicaceae</taxon>
        <taxon>Saliceae</taxon>
        <taxon>Populus</taxon>
    </lineage>
</organism>
<dbReference type="PROSITE" id="PS51444">
    <property type="entry name" value="FH2"/>
    <property type="match status" value="1"/>
</dbReference>
<reference evidence="7" key="1">
    <citation type="journal article" date="2020" name="bioRxiv">
        <title>Hybrid origin of Populus tomentosa Carr. identified through genome sequencing and phylogenomic analysis.</title>
        <authorList>
            <person name="An X."/>
            <person name="Gao K."/>
            <person name="Chen Z."/>
            <person name="Li J."/>
            <person name="Yang X."/>
            <person name="Yang X."/>
            <person name="Zhou J."/>
            <person name="Guo T."/>
            <person name="Zhao T."/>
            <person name="Huang S."/>
            <person name="Miao D."/>
            <person name="Khan W.U."/>
            <person name="Rao P."/>
            <person name="Ye M."/>
            <person name="Lei B."/>
            <person name="Liao W."/>
            <person name="Wang J."/>
            <person name="Ji L."/>
            <person name="Li Y."/>
            <person name="Guo B."/>
            <person name="Mustafa N.S."/>
            <person name="Li S."/>
            <person name="Yun Q."/>
            <person name="Keller S.R."/>
            <person name="Mao J."/>
            <person name="Zhang R."/>
            <person name="Strauss S.H."/>
        </authorList>
    </citation>
    <scope>NUCLEOTIDE SEQUENCE</scope>
    <source>
        <strain evidence="7">GM15</strain>
        <tissue evidence="7">Leaf</tissue>
    </source>
</reference>